<dbReference type="PANTHER" id="PTHR33204:SF37">
    <property type="entry name" value="HTH-TYPE TRANSCRIPTIONAL REGULATOR YODB"/>
    <property type="match status" value="1"/>
</dbReference>
<evidence type="ECO:0000256" key="3">
    <source>
        <dbReference type="ARBA" id="ARBA00023163"/>
    </source>
</evidence>
<dbReference type="EMBL" id="RPDH01000002">
    <property type="protein sequence ID" value="RPE08839.1"/>
    <property type="molecule type" value="Genomic_DNA"/>
</dbReference>
<keyword evidence="3" id="KW-0804">Transcription</keyword>
<dbReference type="SUPFAM" id="SSF46785">
    <property type="entry name" value="Winged helix' DNA-binding domain"/>
    <property type="match status" value="1"/>
</dbReference>
<dbReference type="InterPro" id="IPR002577">
    <property type="entry name" value="HTH_HxlR"/>
</dbReference>
<evidence type="ECO:0000313" key="5">
    <source>
        <dbReference type="EMBL" id="RPE08839.1"/>
    </source>
</evidence>
<keyword evidence="6" id="KW-1185">Reference proteome</keyword>
<dbReference type="Gene3D" id="1.10.10.10">
    <property type="entry name" value="Winged helix-like DNA-binding domain superfamily/Winged helix DNA-binding domain"/>
    <property type="match status" value="1"/>
</dbReference>
<dbReference type="AlphaFoldDB" id="A0A3N4PQ39"/>
<organism evidence="5 6">
    <name type="scientific">Chitinophaga lutea</name>
    <dbReference type="NCBI Taxonomy" id="2488634"/>
    <lineage>
        <taxon>Bacteria</taxon>
        <taxon>Pseudomonadati</taxon>
        <taxon>Bacteroidota</taxon>
        <taxon>Chitinophagia</taxon>
        <taxon>Chitinophagales</taxon>
        <taxon>Chitinophagaceae</taxon>
        <taxon>Chitinophaga</taxon>
    </lineage>
</organism>
<evidence type="ECO:0000256" key="2">
    <source>
        <dbReference type="ARBA" id="ARBA00023125"/>
    </source>
</evidence>
<feature type="domain" description="HTH hxlR-type" evidence="4">
    <location>
        <begin position="8"/>
        <end position="107"/>
    </location>
</feature>
<sequence>MEKTRSDCPISCSLDVFGDKWSLLIIRDIMLRGKLSYSEFLESEEKIATNILANRLSVLEAENILVKRVSPLNKSKYIYSLTPKGIDLLPIVIEIMDWGAKYNANCPRREVGKKIKKDKAGVIKEFYAKLKKQFI</sequence>
<keyword evidence="1" id="KW-0805">Transcription regulation</keyword>
<dbReference type="PANTHER" id="PTHR33204">
    <property type="entry name" value="TRANSCRIPTIONAL REGULATOR, MARR FAMILY"/>
    <property type="match status" value="1"/>
</dbReference>
<keyword evidence="2" id="KW-0238">DNA-binding</keyword>
<dbReference type="RefSeq" id="WP_123847836.1">
    <property type="nucleotide sequence ID" value="NZ_RPDH01000002.1"/>
</dbReference>
<proteinExistence type="predicted"/>
<accession>A0A3N4PQ39</accession>
<dbReference type="PROSITE" id="PS51118">
    <property type="entry name" value="HTH_HXLR"/>
    <property type="match status" value="1"/>
</dbReference>
<dbReference type="Proteomes" id="UP000278351">
    <property type="component" value="Unassembled WGS sequence"/>
</dbReference>
<dbReference type="Pfam" id="PF01638">
    <property type="entry name" value="HxlR"/>
    <property type="match status" value="1"/>
</dbReference>
<evidence type="ECO:0000259" key="4">
    <source>
        <dbReference type="PROSITE" id="PS51118"/>
    </source>
</evidence>
<evidence type="ECO:0000256" key="1">
    <source>
        <dbReference type="ARBA" id="ARBA00023015"/>
    </source>
</evidence>
<dbReference type="InterPro" id="IPR036390">
    <property type="entry name" value="WH_DNA-bd_sf"/>
</dbReference>
<protein>
    <submittedName>
        <fullName evidence="5">Transcriptional regulator</fullName>
    </submittedName>
</protein>
<name>A0A3N4PQ39_9BACT</name>
<gene>
    <name evidence="5" type="ORF">EGT74_17590</name>
</gene>
<evidence type="ECO:0000313" key="6">
    <source>
        <dbReference type="Proteomes" id="UP000278351"/>
    </source>
</evidence>
<dbReference type="OrthoDB" id="9791143at2"/>
<dbReference type="InterPro" id="IPR036388">
    <property type="entry name" value="WH-like_DNA-bd_sf"/>
</dbReference>
<dbReference type="GO" id="GO:0003677">
    <property type="term" value="F:DNA binding"/>
    <property type="evidence" value="ECO:0007669"/>
    <property type="project" value="UniProtKB-KW"/>
</dbReference>
<reference evidence="5 6" key="1">
    <citation type="submission" date="2018-11" db="EMBL/GenBank/DDBJ databases">
        <title>Chitinophaga lutea sp.nov., isolate from arsenic contaminated soil.</title>
        <authorList>
            <person name="Zong Y."/>
        </authorList>
    </citation>
    <scope>NUCLEOTIDE SEQUENCE [LARGE SCALE GENOMIC DNA]</scope>
    <source>
        <strain evidence="5 6">ZY74</strain>
    </source>
</reference>
<comment type="caution">
    <text evidence="5">The sequence shown here is derived from an EMBL/GenBank/DDBJ whole genome shotgun (WGS) entry which is preliminary data.</text>
</comment>